<organism evidence="1 2">
    <name type="scientific">Sphingobacterium athyrii</name>
    <dbReference type="NCBI Taxonomy" id="2152717"/>
    <lineage>
        <taxon>Bacteria</taxon>
        <taxon>Pseudomonadati</taxon>
        <taxon>Bacteroidota</taxon>
        <taxon>Sphingobacteriia</taxon>
        <taxon>Sphingobacteriales</taxon>
        <taxon>Sphingobacteriaceae</taxon>
        <taxon>Sphingobacterium</taxon>
    </lineage>
</organism>
<protein>
    <submittedName>
        <fullName evidence="1">Uncharacterized protein</fullName>
    </submittedName>
</protein>
<sequence length="109" mass="13618">MGSKKQFIDEVFTTFEISSLIERHKCRATGKVRFNSRSEASFFMHWLKWRYKKWRLRPDRRKRNFNKGQGRPKQRYVYSCTHCNGYHITKENPYDFNRKKEKYQMKYFE</sequence>
<gene>
    <name evidence="1" type="ORF">DCO56_21490</name>
</gene>
<dbReference type="EMBL" id="QCXX01000006">
    <property type="protein sequence ID" value="PUV22769.1"/>
    <property type="molecule type" value="Genomic_DNA"/>
</dbReference>
<keyword evidence="2" id="KW-1185">Reference proteome</keyword>
<dbReference type="RefSeq" id="WP_108635797.1">
    <property type="nucleotide sequence ID" value="NZ_QCXX01000006.1"/>
</dbReference>
<name>A0A363NPQ8_9SPHI</name>
<reference evidence="1 2" key="1">
    <citation type="submission" date="2018-04" db="EMBL/GenBank/DDBJ databases">
        <title>Sphingobacterium sp. M46 Genome.</title>
        <authorList>
            <person name="Cheng J."/>
            <person name="Li Y."/>
        </authorList>
    </citation>
    <scope>NUCLEOTIDE SEQUENCE [LARGE SCALE GENOMIC DNA]</scope>
    <source>
        <strain evidence="1 2">M46</strain>
    </source>
</reference>
<proteinExistence type="predicted"/>
<evidence type="ECO:0000313" key="1">
    <source>
        <dbReference type="EMBL" id="PUV22769.1"/>
    </source>
</evidence>
<dbReference type="OrthoDB" id="710504at2"/>
<dbReference type="AlphaFoldDB" id="A0A363NPQ8"/>
<comment type="caution">
    <text evidence="1">The sequence shown here is derived from an EMBL/GenBank/DDBJ whole genome shotgun (WGS) entry which is preliminary data.</text>
</comment>
<evidence type="ECO:0000313" key="2">
    <source>
        <dbReference type="Proteomes" id="UP000250831"/>
    </source>
</evidence>
<accession>A0A363NPQ8</accession>
<dbReference type="Proteomes" id="UP000250831">
    <property type="component" value="Unassembled WGS sequence"/>
</dbReference>